<keyword evidence="1" id="KW-1133">Transmembrane helix</keyword>
<dbReference type="Proteomes" id="UP000499080">
    <property type="component" value="Unassembled WGS sequence"/>
</dbReference>
<dbReference type="AlphaFoldDB" id="A0A4Y2TTJ6"/>
<protein>
    <submittedName>
        <fullName evidence="2">Uncharacterized protein</fullName>
    </submittedName>
</protein>
<evidence type="ECO:0000313" key="3">
    <source>
        <dbReference type="Proteomes" id="UP000499080"/>
    </source>
</evidence>
<sequence>MLFLQLKKNQIQRDSVLYAPVKEIPEMQSEQQRNLLCVMGILVTSASILKGFKFGSLNCKPKDVFIIYEALEGALIIVAGILLYCLKMQDTDHIRARFIAATSVAAANVQLLHIRSNNRDAREDVTEQEQ</sequence>
<feature type="transmembrane region" description="Helical" evidence="1">
    <location>
        <begin position="64"/>
        <end position="86"/>
    </location>
</feature>
<accession>A0A4Y2TTJ6</accession>
<feature type="transmembrane region" description="Helical" evidence="1">
    <location>
        <begin position="35"/>
        <end position="52"/>
    </location>
</feature>
<organism evidence="2 3">
    <name type="scientific">Araneus ventricosus</name>
    <name type="common">Orbweaver spider</name>
    <name type="synonym">Epeira ventricosa</name>
    <dbReference type="NCBI Taxonomy" id="182803"/>
    <lineage>
        <taxon>Eukaryota</taxon>
        <taxon>Metazoa</taxon>
        <taxon>Ecdysozoa</taxon>
        <taxon>Arthropoda</taxon>
        <taxon>Chelicerata</taxon>
        <taxon>Arachnida</taxon>
        <taxon>Araneae</taxon>
        <taxon>Araneomorphae</taxon>
        <taxon>Entelegynae</taxon>
        <taxon>Araneoidea</taxon>
        <taxon>Araneidae</taxon>
        <taxon>Araneus</taxon>
    </lineage>
</organism>
<evidence type="ECO:0000256" key="1">
    <source>
        <dbReference type="SAM" id="Phobius"/>
    </source>
</evidence>
<name>A0A4Y2TTJ6_ARAVE</name>
<reference evidence="2 3" key="1">
    <citation type="journal article" date="2019" name="Sci. Rep.">
        <title>Orb-weaving spider Araneus ventricosus genome elucidates the spidroin gene catalogue.</title>
        <authorList>
            <person name="Kono N."/>
            <person name="Nakamura H."/>
            <person name="Ohtoshi R."/>
            <person name="Moran D.A.P."/>
            <person name="Shinohara A."/>
            <person name="Yoshida Y."/>
            <person name="Fujiwara M."/>
            <person name="Mori M."/>
            <person name="Tomita M."/>
            <person name="Arakawa K."/>
        </authorList>
    </citation>
    <scope>NUCLEOTIDE SEQUENCE [LARGE SCALE GENOMIC DNA]</scope>
</reference>
<comment type="caution">
    <text evidence="2">The sequence shown here is derived from an EMBL/GenBank/DDBJ whole genome shotgun (WGS) entry which is preliminary data.</text>
</comment>
<gene>
    <name evidence="2" type="ORF">AVEN_51428_1</name>
</gene>
<proteinExistence type="predicted"/>
<evidence type="ECO:0000313" key="2">
    <source>
        <dbReference type="EMBL" id="GBO02717.1"/>
    </source>
</evidence>
<keyword evidence="1" id="KW-0812">Transmembrane</keyword>
<dbReference type="EMBL" id="BGPR01030293">
    <property type="protein sequence ID" value="GBO02717.1"/>
    <property type="molecule type" value="Genomic_DNA"/>
</dbReference>
<keyword evidence="1" id="KW-0472">Membrane</keyword>
<keyword evidence="3" id="KW-1185">Reference proteome</keyword>